<dbReference type="InterPro" id="IPR050109">
    <property type="entry name" value="HTH-type_TetR-like_transc_reg"/>
</dbReference>
<dbReference type="EMBL" id="CAKLPX010000002">
    <property type="protein sequence ID" value="CAH0992087.1"/>
    <property type="molecule type" value="Genomic_DNA"/>
</dbReference>
<evidence type="ECO:0000313" key="6">
    <source>
        <dbReference type="EMBL" id="CAH0992087.1"/>
    </source>
</evidence>
<reference evidence="6" key="1">
    <citation type="submission" date="2021-12" db="EMBL/GenBank/DDBJ databases">
        <authorList>
            <person name="Rodrigo-Torres L."/>
            <person name="Arahal R. D."/>
            <person name="Lucena T."/>
        </authorList>
    </citation>
    <scope>NUCLEOTIDE SEQUENCE</scope>
    <source>
        <strain evidence="6">CECT 8267</strain>
    </source>
</reference>
<accession>A0ABM9AFV9</accession>
<name>A0ABM9AFV9_9GAMM</name>
<evidence type="ECO:0000256" key="3">
    <source>
        <dbReference type="ARBA" id="ARBA00023163"/>
    </source>
</evidence>
<gene>
    <name evidence="6" type="ORF">SIN8267_02202</name>
</gene>
<comment type="caution">
    <text evidence="6">The sequence shown here is derived from an EMBL/GenBank/DDBJ whole genome shotgun (WGS) entry which is preliminary data.</text>
</comment>
<dbReference type="PANTHER" id="PTHR30055">
    <property type="entry name" value="HTH-TYPE TRANSCRIPTIONAL REGULATOR RUTR"/>
    <property type="match status" value="1"/>
</dbReference>
<dbReference type="PANTHER" id="PTHR30055:SF234">
    <property type="entry name" value="HTH-TYPE TRANSCRIPTIONAL REGULATOR BETI"/>
    <property type="match status" value="1"/>
</dbReference>
<evidence type="ECO:0000256" key="4">
    <source>
        <dbReference type="PROSITE-ProRule" id="PRU00335"/>
    </source>
</evidence>
<protein>
    <recommendedName>
        <fullName evidence="5">HTH tetR-type domain-containing protein</fullName>
    </recommendedName>
</protein>
<dbReference type="Proteomes" id="UP000838100">
    <property type="component" value="Unassembled WGS sequence"/>
</dbReference>
<evidence type="ECO:0000256" key="2">
    <source>
        <dbReference type="ARBA" id="ARBA00023125"/>
    </source>
</evidence>
<feature type="domain" description="HTH tetR-type" evidence="5">
    <location>
        <begin position="4"/>
        <end position="64"/>
    </location>
</feature>
<dbReference type="SUPFAM" id="SSF46689">
    <property type="entry name" value="Homeodomain-like"/>
    <property type="match status" value="1"/>
</dbReference>
<dbReference type="InterPro" id="IPR009057">
    <property type="entry name" value="Homeodomain-like_sf"/>
</dbReference>
<dbReference type="Pfam" id="PF00440">
    <property type="entry name" value="TetR_N"/>
    <property type="match status" value="1"/>
</dbReference>
<keyword evidence="1" id="KW-0805">Transcription regulation</keyword>
<keyword evidence="3" id="KW-0804">Transcription</keyword>
<dbReference type="InterPro" id="IPR001647">
    <property type="entry name" value="HTH_TetR"/>
</dbReference>
<evidence type="ECO:0000259" key="5">
    <source>
        <dbReference type="PROSITE" id="PS50977"/>
    </source>
</evidence>
<evidence type="ECO:0000256" key="1">
    <source>
        <dbReference type="ARBA" id="ARBA00023015"/>
    </source>
</evidence>
<dbReference type="PROSITE" id="PS50977">
    <property type="entry name" value="HTH_TETR_2"/>
    <property type="match status" value="1"/>
</dbReference>
<feature type="DNA-binding region" description="H-T-H motif" evidence="4">
    <location>
        <begin position="27"/>
        <end position="46"/>
    </location>
</feature>
<keyword evidence="2 4" id="KW-0238">DNA-binding</keyword>
<organism evidence="6 7">
    <name type="scientific">Sinobacterium norvegicum</name>
    <dbReference type="NCBI Taxonomy" id="1641715"/>
    <lineage>
        <taxon>Bacteria</taxon>
        <taxon>Pseudomonadati</taxon>
        <taxon>Pseudomonadota</taxon>
        <taxon>Gammaproteobacteria</taxon>
        <taxon>Cellvibrionales</taxon>
        <taxon>Spongiibacteraceae</taxon>
        <taxon>Sinobacterium</taxon>
    </lineage>
</organism>
<dbReference type="RefSeq" id="WP_237444783.1">
    <property type="nucleotide sequence ID" value="NZ_CAKLPX010000002.1"/>
</dbReference>
<dbReference type="InterPro" id="IPR036271">
    <property type="entry name" value="Tet_transcr_reg_TetR-rel_C_sf"/>
</dbReference>
<keyword evidence="7" id="KW-1185">Reference proteome</keyword>
<dbReference type="SUPFAM" id="SSF48498">
    <property type="entry name" value="Tetracyclin repressor-like, C-terminal domain"/>
    <property type="match status" value="1"/>
</dbReference>
<dbReference type="Gene3D" id="1.10.357.10">
    <property type="entry name" value="Tetracycline Repressor, domain 2"/>
    <property type="match status" value="1"/>
</dbReference>
<sequence>MGRPRVRDKIIVAAQQLLASKGASALTTKAVASEAGVTEASLFNNFGDKAGLIRVLIEEQAGEFSTFEQALLAGVDGSFEDWLAAVLMTARDYFSFVLPLAAPQLLLAQSVKQQGNSYTGHRPLASRLSQLQQQGWLPSGVDVEATALLIMGAAMHSALTGLTMGDDALGGSIDSWARRIASSLVLPIG</sequence>
<proteinExistence type="predicted"/>
<dbReference type="PRINTS" id="PR00455">
    <property type="entry name" value="HTHTETR"/>
</dbReference>
<evidence type="ECO:0000313" key="7">
    <source>
        <dbReference type="Proteomes" id="UP000838100"/>
    </source>
</evidence>